<dbReference type="Proteomes" id="UP000596123">
    <property type="component" value="Segment"/>
</dbReference>
<name>A0A7T8EPI4_9CAUD</name>
<sequence length="279" mass="33068">MTQLMVLDEHQLQVHGDLTAEPDVEQDIPDDHEYAEEDQNNLQYIEEEIVTLTEVISDDRERIRVFIAKVDCSVKEENDEISQLAMQINMLQQDLAHSDDIEDQQAAKEADDVLSEYDLESEDDDAPNRHADLELEEEYQEDEEDKKERRLIKKIFILITLKTHPDKCGNTSKLHYYRDAVADRDRGNLYGLKSIYKKVYGHEYGKSSLFDRLETARRRRDQLRQELSDIRSTGAWQMYQINLEHDYPTAVRILRENLRFQITAMRTMLSELQQRRNWM</sequence>
<keyword evidence="3" id="KW-1185">Reference proteome</keyword>
<proteinExistence type="predicted"/>
<keyword evidence="1" id="KW-0175">Coiled coil</keyword>
<reference evidence="2 3" key="1">
    <citation type="submission" date="2020-12" db="EMBL/GenBank/DDBJ databases">
        <title>Complete genome sequence of Erwinia phage pEa_SNUABM_5.</title>
        <authorList>
            <person name="Kim S.G."/>
            <person name="Lee S.B."/>
            <person name="Kwon J."/>
            <person name="Park S.C."/>
        </authorList>
    </citation>
    <scope>NUCLEOTIDE SEQUENCE [LARGE SCALE GENOMIC DNA]</scope>
</reference>
<feature type="coiled-coil region" evidence="1">
    <location>
        <begin position="206"/>
        <end position="275"/>
    </location>
</feature>
<dbReference type="EMBL" id="MW366843">
    <property type="protein sequence ID" value="QQO90309.1"/>
    <property type="molecule type" value="Genomic_DNA"/>
</dbReference>
<evidence type="ECO:0000313" key="2">
    <source>
        <dbReference type="EMBL" id="QQO90309.1"/>
    </source>
</evidence>
<gene>
    <name evidence="2" type="ORF">pEaSNUABM5_00167</name>
</gene>
<protein>
    <recommendedName>
        <fullName evidence="4">J domain-containing protein</fullName>
    </recommendedName>
</protein>
<evidence type="ECO:0000313" key="3">
    <source>
        <dbReference type="Proteomes" id="UP000596123"/>
    </source>
</evidence>
<accession>A0A7T8EPI4</accession>
<organism evidence="2 3">
    <name type="scientific">Erwinia phage pEa_SNUABM_5</name>
    <dbReference type="NCBI Taxonomy" id="2797313"/>
    <lineage>
        <taxon>Viruses</taxon>
        <taxon>Duplodnaviria</taxon>
        <taxon>Heunggongvirae</taxon>
        <taxon>Uroviricota</taxon>
        <taxon>Caudoviricetes</taxon>
        <taxon>Rivsvirus</taxon>
        <taxon>Rivsvirus SNUABM5</taxon>
    </lineage>
</organism>
<evidence type="ECO:0000256" key="1">
    <source>
        <dbReference type="SAM" id="Coils"/>
    </source>
</evidence>
<evidence type="ECO:0008006" key="4">
    <source>
        <dbReference type="Google" id="ProtNLM"/>
    </source>
</evidence>